<keyword evidence="2" id="KW-1185">Reference proteome</keyword>
<name>A0ABS8WL89_DATST</name>
<gene>
    <name evidence="1" type="ORF">HAX54_046033</name>
</gene>
<sequence length="159" mass="17906">MRVQGETVPPNIEHRVGVLTEGTTEEPGTINRQSQDPSTIHVSNWKHKGSYPLSNTLTPLDSVALSTGETDALYGKEFKQRTRYARMVSSLLSKDENLVDILKDDTQLCYFLQRNLVPSKQMSKETVGEPGAVLDLQRENPQLKVENTALRNQLENRRA</sequence>
<comment type="caution">
    <text evidence="1">The sequence shown here is derived from an EMBL/GenBank/DDBJ whole genome shotgun (WGS) entry which is preliminary data.</text>
</comment>
<dbReference type="Proteomes" id="UP000823775">
    <property type="component" value="Unassembled WGS sequence"/>
</dbReference>
<accession>A0ABS8WL89</accession>
<reference evidence="1 2" key="1">
    <citation type="journal article" date="2021" name="BMC Genomics">
        <title>Datura genome reveals duplications of psychoactive alkaloid biosynthetic genes and high mutation rate following tissue culture.</title>
        <authorList>
            <person name="Rajewski A."/>
            <person name="Carter-House D."/>
            <person name="Stajich J."/>
            <person name="Litt A."/>
        </authorList>
    </citation>
    <scope>NUCLEOTIDE SEQUENCE [LARGE SCALE GENOMIC DNA]</scope>
    <source>
        <strain evidence="1">AR-01</strain>
    </source>
</reference>
<evidence type="ECO:0000313" key="1">
    <source>
        <dbReference type="EMBL" id="MCE3049879.1"/>
    </source>
</evidence>
<proteinExistence type="predicted"/>
<organism evidence="1 2">
    <name type="scientific">Datura stramonium</name>
    <name type="common">Jimsonweed</name>
    <name type="synonym">Common thornapple</name>
    <dbReference type="NCBI Taxonomy" id="4076"/>
    <lineage>
        <taxon>Eukaryota</taxon>
        <taxon>Viridiplantae</taxon>
        <taxon>Streptophyta</taxon>
        <taxon>Embryophyta</taxon>
        <taxon>Tracheophyta</taxon>
        <taxon>Spermatophyta</taxon>
        <taxon>Magnoliopsida</taxon>
        <taxon>eudicotyledons</taxon>
        <taxon>Gunneridae</taxon>
        <taxon>Pentapetalae</taxon>
        <taxon>asterids</taxon>
        <taxon>lamiids</taxon>
        <taxon>Solanales</taxon>
        <taxon>Solanaceae</taxon>
        <taxon>Solanoideae</taxon>
        <taxon>Datureae</taxon>
        <taxon>Datura</taxon>
    </lineage>
</organism>
<protein>
    <submittedName>
        <fullName evidence="1">Uncharacterized protein</fullName>
    </submittedName>
</protein>
<evidence type="ECO:0000313" key="2">
    <source>
        <dbReference type="Proteomes" id="UP000823775"/>
    </source>
</evidence>
<dbReference type="EMBL" id="JACEIK010007206">
    <property type="protein sequence ID" value="MCE3049879.1"/>
    <property type="molecule type" value="Genomic_DNA"/>
</dbReference>